<dbReference type="EMBL" id="CAADFN010000031">
    <property type="protein sequence ID" value="VFK17348.1"/>
    <property type="molecule type" value="Genomic_DNA"/>
</dbReference>
<protein>
    <submittedName>
        <fullName evidence="2">Uncharacterized protein</fullName>
    </submittedName>
</protein>
<reference evidence="2" key="1">
    <citation type="submission" date="2019-02" db="EMBL/GenBank/DDBJ databases">
        <authorList>
            <person name="Gruber-Vodicka R. H."/>
            <person name="Seah K. B. B."/>
        </authorList>
    </citation>
    <scope>NUCLEOTIDE SEQUENCE</scope>
    <source>
        <strain evidence="2">BECK_BY7</strain>
    </source>
</reference>
<evidence type="ECO:0000313" key="2">
    <source>
        <dbReference type="EMBL" id="VFK17348.1"/>
    </source>
</evidence>
<evidence type="ECO:0000256" key="1">
    <source>
        <dbReference type="SAM" id="MobiDB-lite"/>
    </source>
</evidence>
<accession>A0A450WK29</accession>
<proteinExistence type="predicted"/>
<sequence>MRTGSLGISIFPIPPGFQGTSGDDDDIHAGHLVTLDDLLAPLYAGRAVIRIEIGEDDDFLEACLAFRFFTEFGIPRLHWLEPYYSSDSPYTLESEPPQVFQELNPTPTDRILTPWSPTSDPSRGYSFP</sequence>
<gene>
    <name evidence="2" type="ORF">BECKLFY1418C_GA0070996_10318</name>
</gene>
<name>A0A450WK29_9GAMM</name>
<organism evidence="2">
    <name type="scientific">Candidatus Kentrum sp. LFY</name>
    <dbReference type="NCBI Taxonomy" id="2126342"/>
    <lineage>
        <taxon>Bacteria</taxon>
        <taxon>Pseudomonadati</taxon>
        <taxon>Pseudomonadota</taxon>
        <taxon>Gammaproteobacteria</taxon>
        <taxon>Candidatus Kentrum</taxon>
    </lineage>
</organism>
<feature type="region of interest" description="Disordered" evidence="1">
    <location>
        <begin position="99"/>
        <end position="128"/>
    </location>
</feature>
<dbReference type="AlphaFoldDB" id="A0A450WK29"/>